<dbReference type="SMR" id="A0A803LBZ2"/>
<dbReference type="Gramene" id="AUR62009381-RA">
    <property type="protein sequence ID" value="AUR62009381-RA:cds"/>
    <property type="gene ID" value="AUR62009381"/>
</dbReference>
<reference evidence="1" key="2">
    <citation type="submission" date="2021-03" db="UniProtKB">
        <authorList>
            <consortium name="EnsemblPlants"/>
        </authorList>
    </citation>
    <scope>IDENTIFICATION</scope>
</reference>
<organism evidence="1 2">
    <name type="scientific">Chenopodium quinoa</name>
    <name type="common">Quinoa</name>
    <dbReference type="NCBI Taxonomy" id="63459"/>
    <lineage>
        <taxon>Eukaryota</taxon>
        <taxon>Viridiplantae</taxon>
        <taxon>Streptophyta</taxon>
        <taxon>Embryophyta</taxon>
        <taxon>Tracheophyta</taxon>
        <taxon>Spermatophyta</taxon>
        <taxon>Magnoliopsida</taxon>
        <taxon>eudicotyledons</taxon>
        <taxon>Gunneridae</taxon>
        <taxon>Pentapetalae</taxon>
        <taxon>Caryophyllales</taxon>
        <taxon>Chenopodiaceae</taxon>
        <taxon>Chenopodioideae</taxon>
        <taxon>Atripliceae</taxon>
        <taxon>Chenopodium</taxon>
    </lineage>
</organism>
<dbReference type="Proteomes" id="UP000596660">
    <property type="component" value="Unplaced"/>
</dbReference>
<protein>
    <submittedName>
        <fullName evidence="1">Uncharacterized protein</fullName>
    </submittedName>
</protein>
<evidence type="ECO:0000313" key="1">
    <source>
        <dbReference type="EnsemblPlants" id="AUR62009381-RA:cds"/>
    </source>
</evidence>
<evidence type="ECO:0000313" key="2">
    <source>
        <dbReference type="Proteomes" id="UP000596660"/>
    </source>
</evidence>
<dbReference type="PANTHER" id="PTHR36616">
    <property type="entry name" value="BNAC07G32700D PROTEIN"/>
    <property type="match status" value="1"/>
</dbReference>
<dbReference type="AlphaFoldDB" id="A0A803LBZ2"/>
<dbReference type="PANTHER" id="PTHR36616:SF4">
    <property type="entry name" value="OS03G0174800 PROTEIN"/>
    <property type="match status" value="1"/>
</dbReference>
<reference evidence="1" key="1">
    <citation type="journal article" date="2017" name="Nature">
        <title>The genome of Chenopodium quinoa.</title>
        <authorList>
            <person name="Jarvis D.E."/>
            <person name="Ho Y.S."/>
            <person name="Lightfoot D.J."/>
            <person name="Schmoeckel S.M."/>
            <person name="Li B."/>
            <person name="Borm T.J.A."/>
            <person name="Ohyanagi H."/>
            <person name="Mineta K."/>
            <person name="Michell C.T."/>
            <person name="Saber N."/>
            <person name="Kharbatia N.M."/>
            <person name="Rupper R.R."/>
            <person name="Sharp A.R."/>
            <person name="Dally N."/>
            <person name="Boughton B.A."/>
            <person name="Woo Y.H."/>
            <person name="Gao G."/>
            <person name="Schijlen E.G.W.M."/>
            <person name="Guo X."/>
            <person name="Momin A.A."/>
            <person name="Negrao S."/>
            <person name="Al-Babili S."/>
            <person name="Gehring C."/>
            <person name="Roessner U."/>
            <person name="Jung C."/>
            <person name="Murphy K."/>
            <person name="Arold S.T."/>
            <person name="Gojobori T."/>
            <person name="van der Linden C.G."/>
            <person name="van Loo E.N."/>
            <person name="Jellen E.N."/>
            <person name="Maughan P.J."/>
            <person name="Tester M."/>
        </authorList>
    </citation>
    <scope>NUCLEOTIDE SEQUENCE [LARGE SCALE GENOMIC DNA]</scope>
    <source>
        <strain evidence="1">cv. PI 614886</strain>
    </source>
</reference>
<sequence length="67" mass="7756">MVVQFFFAVAFSAVPLTLYVPPMRHLTLFVSAIQELMRETSGYRTRVVPRFRRAFRFLLRAASSSTN</sequence>
<name>A0A803LBZ2_CHEQI</name>
<proteinExistence type="predicted"/>
<keyword evidence="2" id="KW-1185">Reference proteome</keyword>
<dbReference type="EnsemblPlants" id="AUR62009381-RA">
    <property type="protein sequence ID" value="AUR62009381-RA:cds"/>
    <property type="gene ID" value="AUR62009381"/>
</dbReference>
<accession>A0A803LBZ2</accession>